<dbReference type="InterPro" id="IPR051330">
    <property type="entry name" value="Phosphatase_reg/MetRdx"/>
</dbReference>
<dbReference type="SMART" id="SM00065">
    <property type="entry name" value="GAF"/>
    <property type="match status" value="1"/>
</dbReference>
<dbReference type="EMBL" id="JAASRN010000002">
    <property type="protein sequence ID" value="NIK74185.1"/>
    <property type="molecule type" value="Genomic_DNA"/>
</dbReference>
<comment type="caution">
    <text evidence="3">The sequence shown here is derived from an EMBL/GenBank/DDBJ whole genome shotgun (WGS) entry which is preliminary data.</text>
</comment>
<reference evidence="3 4" key="1">
    <citation type="submission" date="2020-03" db="EMBL/GenBank/DDBJ databases">
        <title>Genomic Encyclopedia of Type Strains, Phase IV (KMG-IV): sequencing the most valuable type-strain genomes for metagenomic binning, comparative biology and taxonomic classification.</title>
        <authorList>
            <person name="Goeker M."/>
        </authorList>
    </citation>
    <scope>NUCLEOTIDE SEQUENCE [LARGE SCALE GENOMIC DNA]</scope>
    <source>
        <strain evidence="3 4">DSM 5718</strain>
    </source>
</reference>
<dbReference type="InterPro" id="IPR029016">
    <property type="entry name" value="GAF-like_dom_sf"/>
</dbReference>
<keyword evidence="4" id="KW-1185">Reference proteome</keyword>
<evidence type="ECO:0000259" key="2">
    <source>
        <dbReference type="SMART" id="SM00065"/>
    </source>
</evidence>
<gene>
    <name evidence="3" type="ORF">FHS56_001698</name>
</gene>
<dbReference type="PANTHER" id="PTHR21021:SF15">
    <property type="entry name" value="FREE METHIONINE-R-SULFOXIDE REDUCTASE"/>
    <property type="match status" value="1"/>
</dbReference>
<dbReference type="PANTHER" id="PTHR21021">
    <property type="entry name" value="GAF/PUTATIVE CYTOSKELETAL PROTEIN"/>
    <property type="match status" value="1"/>
</dbReference>
<organism evidence="3 4">
    <name type="scientific">Thermonema lapsum</name>
    <dbReference type="NCBI Taxonomy" id="28195"/>
    <lineage>
        <taxon>Bacteria</taxon>
        <taxon>Pseudomonadati</taxon>
        <taxon>Bacteroidota</taxon>
        <taxon>Cytophagia</taxon>
        <taxon>Cytophagales</taxon>
        <taxon>Thermonemataceae</taxon>
        <taxon>Thermonema</taxon>
    </lineage>
</organism>
<dbReference type="GO" id="GO:0033745">
    <property type="term" value="F:L-methionine-(R)-S-oxide reductase activity"/>
    <property type="evidence" value="ECO:0007669"/>
    <property type="project" value="TreeGrafter"/>
</dbReference>
<evidence type="ECO:0000256" key="1">
    <source>
        <dbReference type="ARBA" id="ARBA00038454"/>
    </source>
</evidence>
<dbReference type="AlphaFoldDB" id="A0A846MRU7"/>
<feature type="domain" description="GAF" evidence="2">
    <location>
        <begin position="33"/>
        <end position="163"/>
    </location>
</feature>
<dbReference type="Gene3D" id="3.30.450.40">
    <property type="match status" value="1"/>
</dbReference>
<comment type="similarity">
    <text evidence="1">Belongs to the free Met sulfoxide reductase family.</text>
</comment>
<evidence type="ECO:0000313" key="3">
    <source>
        <dbReference type="EMBL" id="NIK74185.1"/>
    </source>
</evidence>
<proteinExistence type="inferred from homology"/>
<dbReference type="FunFam" id="3.30.450.40:FF:000008">
    <property type="entry name" value="GAF domain-containing proteins"/>
    <property type="match status" value="1"/>
</dbReference>
<dbReference type="Proteomes" id="UP000537126">
    <property type="component" value="Unassembled WGS sequence"/>
</dbReference>
<accession>A0A846MRU7</accession>
<sequence>MAEALIIPSNATKKEIYSAIVPQIEALIAQEPDLTANLANIAAVLKQAFDFFWVGFYLVKDGQLVLGPFQGPLACTRIPFDKGVCGACYRQKQTLVVPDVEAFPGHIACSSESKSEIVVPVLLGDEVRMVIDVDSRQLNDFDEQDKEGLEQVAAVISRWLIKHVD</sequence>
<dbReference type="SUPFAM" id="SSF55781">
    <property type="entry name" value="GAF domain-like"/>
    <property type="match status" value="1"/>
</dbReference>
<dbReference type="Pfam" id="PF13185">
    <property type="entry name" value="GAF_2"/>
    <property type="match status" value="1"/>
</dbReference>
<dbReference type="InterPro" id="IPR003018">
    <property type="entry name" value="GAF"/>
</dbReference>
<name>A0A846MRU7_9BACT</name>
<evidence type="ECO:0000313" key="4">
    <source>
        <dbReference type="Proteomes" id="UP000537126"/>
    </source>
</evidence>
<dbReference type="GO" id="GO:0005829">
    <property type="term" value="C:cytosol"/>
    <property type="evidence" value="ECO:0007669"/>
    <property type="project" value="TreeGrafter"/>
</dbReference>
<protein>
    <submittedName>
        <fullName evidence="3">GAF domain-containing protein</fullName>
    </submittedName>
</protein>
<dbReference type="RefSeq" id="WP_166919608.1">
    <property type="nucleotide sequence ID" value="NZ_JAASRN010000002.1"/>
</dbReference>